<feature type="compositionally biased region" description="Polar residues" evidence="1">
    <location>
        <begin position="189"/>
        <end position="199"/>
    </location>
</feature>
<dbReference type="OMA" id="RENANTW"/>
<evidence type="ECO:0000313" key="4">
    <source>
        <dbReference type="EMBL" id="PRQ44190.1"/>
    </source>
</evidence>
<evidence type="ECO:0000259" key="2">
    <source>
        <dbReference type="Pfam" id="PF12776"/>
    </source>
</evidence>
<gene>
    <name evidence="4" type="ORF">RchiOBHm_Chr3g0476481</name>
</gene>
<evidence type="ECO:0000259" key="3">
    <source>
        <dbReference type="Pfam" id="PF24769"/>
    </source>
</evidence>
<dbReference type="EMBL" id="PDCK01000041">
    <property type="protein sequence ID" value="PRQ44190.1"/>
    <property type="molecule type" value="Genomic_DNA"/>
</dbReference>
<feature type="region of interest" description="Disordered" evidence="1">
    <location>
        <begin position="189"/>
        <end position="228"/>
    </location>
</feature>
<keyword evidence="5" id="KW-1185">Reference proteome</keyword>
<evidence type="ECO:0000256" key="1">
    <source>
        <dbReference type="SAM" id="MobiDB-lite"/>
    </source>
</evidence>
<dbReference type="PANTHER" id="PTHR47864">
    <property type="entry name" value="TRANSMEMBRANE PROTEIN"/>
    <property type="match status" value="1"/>
</dbReference>
<dbReference type="InterPro" id="IPR056253">
    <property type="entry name" value="At2g29880-like_C"/>
</dbReference>
<comment type="caution">
    <text evidence="4">The sequence shown here is derived from an EMBL/GenBank/DDBJ whole genome shotgun (WGS) entry which is preliminary data.</text>
</comment>
<dbReference type="InterPro" id="IPR055314">
    <property type="entry name" value="At2g29880-like"/>
</dbReference>
<dbReference type="Pfam" id="PF24769">
    <property type="entry name" value="At2g29880_C"/>
    <property type="match status" value="1"/>
</dbReference>
<evidence type="ECO:0000313" key="5">
    <source>
        <dbReference type="Proteomes" id="UP000238479"/>
    </source>
</evidence>
<dbReference type="PANTHER" id="PTHR47864:SF2">
    <property type="entry name" value="MYB_SANT-LIKE DNA-BINDING DOMAIN PROTEIN"/>
    <property type="match status" value="1"/>
</dbReference>
<organism evidence="4 5">
    <name type="scientific">Rosa chinensis</name>
    <name type="common">China rose</name>
    <dbReference type="NCBI Taxonomy" id="74649"/>
    <lineage>
        <taxon>Eukaryota</taxon>
        <taxon>Viridiplantae</taxon>
        <taxon>Streptophyta</taxon>
        <taxon>Embryophyta</taxon>
        <taxon>Tracheophyta</taxon>
        <taxon>Spermatophyta</taxon>
        <taxon>Magnoliopsida</taxon>
        <taxon>eudicotyledons</taxon>
        <taxon>Gunneridae</taxon>
        <taxon>Pentapetalae</taxon>
        <taxon>rosids</taxon>
        <taxon>fabids</taxon>
        <taxon>Rosales</taxon>
        <taxon>Rosaceae</taxon>
        <taxon>Rosoideae</taxon>
        <taxon>Rosoideae incertae sedis</taxon>
        <taxon>Rosa</taxon>
    </lineage>
</organism>
<sequence length="317" mass="36583">MGDSQQDAKKRGGGGVMSSGARKRAIYWLMVDAATRGWRDNSGIFSKQTVEERILPVLNSKLGCHKTYNNYQSRLKWFKNRWDSYSALMRFSFGFVFHSTTKRFTASDEVREDYLKAHPNDANLRYGIFHDYEDLEIAIANGVAVGKNSMGLGGAIDARTLGVGEDRDICIEEFDYDVDSDVFVRPNQNDRSFHSTSPLGSPEILEVPKQGRTQTKRNRTEYEENTPQSGIMEQLNKISTTFEGVYSLLAKRERVLEKREREREYTTWDAIKEIPNMEEAIRFKALELLDTQTKKDGFLKMSPEERANWIFHKMREL</sequence>
<feature type="domain" description="At2g29880-like C-terminal" evidence="3">
    <location>
        <begin position="268"/>
        <end position="313"/>
    </location>
</feature>
<protein>
    <submittedName>
        <fullName evidence="4">Putative Myb/SANT-like domain-containing protein</fullName>
    </submittedName>
</protein>
<dbReference type="InterPro" id="IPR024752">
    <property type="entry name" value="Myb/SANT-like_dom"/>
</dbReference>
<proteinExistence type="predicted"/>
<accession>A0A2P6RCP9</accession>
<reference evidence="4 5" key="1">
    <citation type="journal article" date="2018" name="Nat. Genet.">
        <title>The Rosa genome provides new insights in the design of modern roses.</title>
        <authorList>
            <person name="Bendahmane M."/>
        </authorList>
    </citation>
    <scope>NUCLEOTIDE SEQUENCE [LARGE SCALE GENOMIC DNA]</scope>
    <source>
        <strain evidence="5">cv. Old Blush</strain>
    </source>
</reference>
<dbReference type="Pfam" id="PF12776">
    <property type="entry name" value="Myb_DNA-bind_3"/>
    <property type="match status" value="1"/>
</dbReference>
<dbReference type="AlphaFoldDB" id="A0A2P6RCP9"/>
<dbReference type="Gramene" id="PRQ44190">
    <property type="protein sequence ID" value="PRQ44190"/>
    <property type="gene ID" value="RchiOBHm_Chr3g0476481"/>
</dbReference>
<dbReference type="Proteomes" id="UP000238479">
    <property type="component" value="Chromosome 3"/>
</dbReference>
<feature type="domain" description="Myb/SANT-like" evidence="2">
    <location>
        <begin position="25"/>
        <end position="114"/>
    </location>
</feature>
<name>A0A2P6RCP9_ROSCH</name>